<dbReference type="AlphaFoldDB" id="A0AAV4JWA1"/>
<dbReference type="InterPro" id="IPR000772">
    <property type="entry name" value="Ricin_B_lectin"/>
</dbReference>
<dbReference type="Gene3D" id="3.90.550.10">
    <property type="entry name" value="Spore Coat Polysaccharide Biosynthesis Protein SpsA, Chain A"/>
    <property type="match status" value="1"/>
</dbReference>
<dbReference type="PROSITE" id="PS50231">
    <property type="entry name" value="RICIN_B_LECTIN"/>
    <property type="match status" value="1"/>
</dbReference>
<reference evidence="4 5" key="1">
    <citation type="journal article" date="2021" name="Elife">
        <title>Chloroplast acquisition without the gene transfer in kleptoplastic sea slugs, Plakobranchus ocellatus.</title>
        <authorList>
            <person name="Maeda T."/>
            <person name="Takahashi S."/>
            <person name="Yoshida T."/>
            <person name="Shimamura S."/>
            <person name="Takaki Y."/>
            <person name="Nagai Y."/>
            <person name="Toyoda A."/>
            <person name="Suzuki Y."/>
            <person name="Arimoto A."/>
            <person name="Ishii H."/>
            <person name="Satoh N."/>
            <person name="Nishiyama T."/>
            <person name="Hasebe M."/>
            <person name="Maruyama T."/>
            <person name="Minagawa J."/>
            <person name="Obokata J."/>
            <person name="Shigenobu S."/>
        </authorList>
    </citation>
    <scope>NUCLEOTIDE SEQUENCE [LARGE SCALE GENOMIC DNA]</scope>
</reference>
<dbReference type="GO" id="GO:0004653">
    <property type="term" value="F:polypeptide N-acetylgalactosaminyltransferase activity"/>
    <property type="evidence" value="ECO:0007669"/>
    <property type="project" value="TreeGrafter"/>
</dbReference>
<proteinExistence type="predicted"/>
<evidence type="ECO:0000256" key="1">
    <source>
        <dbReference type="ARBA" id="ARBA00022734"/>
    </source>
</evidence>
<dbReference type="GO" id="GO:0030246">
    <property type="term" value="F:carbohydrate binding"/>
    <property type="evidence" value="ECO:0007669"/>
    <property type="project" value="UniProtKB-KW"/>
</dbReference>
<dbReference type="SMART" id="SM00458">
    <property type="entry name" value="RICIN"/>
    <property type="match status" value="1"/>
</dbReference>
<evidence type="ECO:0000313" key="5">
    <source>
        <dbReference type="Proteomes" id="UP000762676"/>
    </source>
</evidence>
<name>A0AAV4JWA1_9GAST</name>
<dbReference type="Gene3D" id="2.80.10.50">
    <property type="match status" value="1"/>
</dbReference>
<dbReference type="PANTHER" id="PTHR11675:SF131">
    <property type="entry name" value="POLYPEPTIDE N-ACETYLGALACTOSAMINYLTRANSFERASE 9-RELATED"/>
    <property type="match status" value="1"/>
</dbReference>
<keyword evidence="2" id="KW-1015">Disulfide bond</keyword>
<dbReference type="Pfam" id="PF00652">
    <property type="entry name" value="Ricin_B_lectin"/>
    <property type="match status" value="1"/>
</dbReference>
<dbReference type="EMBL" id="BMAT01003466">
    <property type="protein sequence ID" value="GFS26263.1"/>
    <property type="molecule type" value="Genomic_DNA"/>
</dbReference>
<feature type="domain" description="Ricin B lectin" evidence="3">
    <location>
        <begin position="101"/>
        <end position="234"/>
    </location>
</feature>
<evidence type="ECO:0000259" key="3">
    <source>
        <dbReference type="SMART" id="SM00458"/>
    </source>
</evidence>
<gene>
    <name evidence="4" type="ORF">ElyMa_001712100</name>
</gene>
<evidence type="ECO:0000256" key="2">
    <source>
        <dbReference type="ARBA" id="ARBA00023157"/>
    </source>
</evidence>
<dbReference type="GO" id="GO:0005794">
    <property type="term" value="C:Golgi apparatus"/>
    <property type="evidence" value="ECO:0007669"/>
    <property type="project" value="TreeGrafter"/>
</dbReference>
<protein>
    <submittedName>
        <fullName evidence="4">Polypeptide N-acetylgalactosaminyltransferase</fullName>
    </submittedName>
</protein>
<keyword evidence="5" id="KW-1185">Reference proteome</keyword>
<evidence type="ECO:0000313" key="4">
    <source>
        <dbReference type="EMBL" id="GFS26263.1"/>
    </source>
</evidence>
<accession>A0AAV4JWA1</accession>
<dbReference type="Proteomes" id="UP000762676">
    <property type="component" value="Unassembled WGS sequence"/>
</dbReference>
<dbReference type="InterPro" id="IPR035992">
    <property type="entry name" value="Ricin_B-like_lectins"/>
</dbReference>
<organism evidence="4 5">
    <name type="scientific">Elysia marginata</name>
    <dbReference type="NCBI Taxonomy" id="1093978"/>
    <lineage>
        <taxon>Eukaryota</taxon>
        <taxon>Metazoa</taxon>
        <taxon>Spiralia</taxon>
        <taxon>Lophotrochozoa</taxon>
        <taxon>Mollusca</taxon>
        <taxon>Gastropoda</taxon>
        <taxon>Heterobranchia</taxon>
        <taxon>Euthyneura</taxon>
        <taxon>Panpulmonata</taxon>
        <taxon>Sacoglossa</taxon>
        <taxon>Placobranchoidea</taxon>
        <taxon>Plakobranchidae</taxon>
        <taxon>Elysia</taxon>
    </lineage>
</organism>
<dbReference type="GO" id="GO:0006493">
    <property type="term" value="P:protein O-linked glycosylation"/>
    <property type="evidence" value="ECO:0007669"/>
    <property type="project" value="TreeGrafter"/>
</dbReference>
<dbReference type="InterPro" id="IPR029044">
    <property type="entry name" value="Nucleotide-diphossugar_trans"/>
</dbReference>
<dbReference type="SUPFAM" id="SSF53448">
    <property type="entry name" value="Nucleotide-diphospho-sugar transferases"/>
    <property type="match status" value="1"/>
</dbReference>
<dbReference type="SUPFAM" id="SSF50370">
    <property type="entry name" value="Ricin B-like lectins"/>
    <property type="match status" value="1"/>
</dbReference>
<comment type="caution">
    <text evidence="4">The sequence shown here is derived from an EMBL/GenBank/DDBJ whole genome shotgun (WGS) entry which is preliminary data.</text>
</comment>
<keyword evidence="1" id="KW-0430">Lectin</keyword>
<dbReference type="PANTHER" id="PTHR11675">
    <property type="entry name" value="N-ACETYLGALACTOSAMINYLTRANSFERASE"/>
    <property type="match status" value="1"/>
</dbReference>
<sequence length="240" mass="27936">MCGGRLEIIPCSHVAHLFRKSFPYNWGRNSALTHIRNCMRVAEVWMDEYRHFYYDRTGLTPDKVKIGDISAQRSLRKSLQCRSFHWYVQEVYPTLFVPFNASAMGPISSQAAPNLCLQMESHSSGWGQEPSIKQCHPGDNKQYFVLTSKGQIRRDEECLAYISGSEKITTQWCDGLGDTALWIYTEANTIEPVHIMITKDGNTRRHCMTLSSDKTSVYMRPCKRRDPRQKWTWSRKYHTR</sequence>